<evidence type="ECO:0000256" key="7">
    <source>
        <dbReference type="ARBA" id="ARBA00022989"/>
    </source>
</evidence>
<name>A0ABU9D9Y1_9PROT</name>
<dbReference type="RefSeq" id="WP_341371236.1">
    <property type="nucleotide sequence ID" value="NZ_JBBPCO010000010.1"/>
</dbReference>
<evidence type="ECO:0000259" key="10">
    <source>
        <dbReference type="Pfam" id="PF11356"/>
    </source>
</evidence>
<evidence type="ECO:0000256" key="8">
    <source>
        <dbReference type="ARBA" id="ARBA00023136"/>
    </source>
</evidence>
<keyword evidence="7 9" id="KW-1133">Transmembrane helix</keyword>
<dbReference type="InterPro" id="IPR036034">
    <property type="entry name" value="PDZ_sf"/>
</dbReference>
<proteinExistence type="predicted"/>
<comment type="subcellular location">
    <subcellularLocation>
        <location evidence="1">Cell inner membrane</location>
    </subcellularLocation>
</comment>
<keyword evidence="8 9" id="KW-0472">Membrane</keyword>
<evidence type="ECO:0000256" key="5">
    <source>
        <dbReference type="ARBA" id="ARBA00022692"/>
    </source>
</evidence>
<keyword evidence="3" id="KW-1003">Cell membrane</keyword>
<reference evidence="11 12" key="1">
    <citation type="submission" date="2024-04" db="EMBL/GenBank/DDBJ databases">
        <authorList>
            <person name="Abashina T."/>
            <person name="Shaikin A."/>
        </authorList>
    </citation>
    <scope>NUCLEOTIDE SEQUENCE [LARGE SCALE GENOMIC DNA]</scope>
    <source>
        <strain evidence="11 12">AAFK</strain>
    </source>
</reference>
<evidence type="ECO:0000256" key="6">
    <source>
        <dbReference type="ARBA" id="ARBA00022927"/>
    </source>
</evidence>
<keyword evidence="2" id="KW-0813">Transport</keyword>
<dbReference type="Gene3D" id="2.30.30.830">
    <property type="match status" value="1"/>
</dbReference>
<keyword evidence="4" id="KW-0997">Cell inner membrane</keyword>
<evidence type="ECO:0000313" key="12">
    <source>
        <dbReference type="Proteomes" id="UP001446205"/>
    </source>
</evidence>
<evidence type="ECO:0000256" key="4">
    <source>
        <dbReference type="ARBA" id="ARBA00022519"/>
    </source>
</evidence>
<dbReference type="Proteomes" id="UP001446205">
    <property type="component" value="Unassembled WGS sequence"/>
</dbReference>
<keyword evidence="12" id="KW-1185">Reference proteome</keyword>
<dbReference type="InterPro" id="IPR024961">
    <property type="entry name" value="T2SS_GspC_N"/>
</dbReference>
<keyword evidence="5 9" id="KW-0812">Transmembrane</keyword>
<gene>
    <name evidence="11" type="ORF">WOB96_10445</name>
</gene>
<dbReference type="Gene3D" id="2.30.42.10">
    <property type="match status" value="1"/>
</dbReference>
<organism evidence="11 12">
    <name type="scientific">Thermithiobacillus plumbiphilus</name>
    <dbReference type="NCBI Taxonomy" id="1729899"/>
    <lineage>
        <taxon>Bacteria</taxon>
        <taxon>Pseudomonadati</taxon>
        <taxon>Pseudomonadota</taxon>
        <taxon>Acidithiobacillia</taxon>
        <taxon>Acidithiobacillales</taxon>
        <taxon>Thermithiobacillaceae</taxon>
        <taxon>Thermithiobacillus</taxon>
    </lineage>
</organism>
<feature type="domain" description="Type II secretion system protein GspC N-terminal" evidence="10">
    <location>
        <begin position="38"/>
        <end position="160"/>
    </location>
</feature>
<dbReference type="Pfam" id="PF11356">
    <property type="entry name" value="T2SSC"/>
    <property type="match status" value="1"/>
</dbReference>
<evidence type="ECO:0000256" key="3">
    <source>
        <dbReference type="ARBA" id="ARBA00022475"/>
    </source>
</evidence>
<dbReference type="SUPFAM" id="SSF50156">
    <property type="entry name" value="PDZ domain-like"/>
    <property type="match status" value="1"/>
</dbReference>
<evidence type="ECO:0000313" key="11">
    <source>
        <dbReference type="EMBL" id="MEK8090179.1"/>
    </source>
</evidence>
<sequence>MNIAFLRNQNLTRGFSAKPVFLQKSQSLPAWLIAAPLLLLLVMHLAYWTWTFAQPRASVSGRSSTPAAVSVNVDAILQSGLFGSSRSEAPGAVAEVPAIPLELQGVFSGSGRFPGYAIVNAEGTAQIVREGGEIASGIKLLKVSPDRVTILRGNREETLEFPTAAGSQPADVSAVGAPAAAQPRNVTVPRALINSAMRDPAQWIRAGVLAPNPGGGLKVVSVAGGGLYQRLGLQGGDVIQSINGQPVTSPDQALTQARNGISAGSLRIDVLRNGSIQQLSYSFS</sequence>
<evidence type="ECO:0000256" key="1">
    <source>
        <dbReference type="ARBA" id="ARBA00004533"/>
    </source>
</evidence>
<comment type="caution">
    <text evidence="11">The sequence shown here is derived from an EMBL/GenBank/DDBJ whole genome shotgun (WGS) entry which is preliminary data.</text>
</comment>
<dbReference type="EMBL" id="JBBPCO010000010">
    <property type="protein sequence ID" value="MEK8090179.1"/>
    <property type="molecule type" value="Genomic_DNA"/>
</dbReference>
<evidence type="ECO:0000256" key="2">
    <source>
        <dbReference type="ARBA" id="ARBA00022448"/>
    </source>
</evidence>
<feature type="transmembrane region" description="Helical" evidence="9">
    <location>
        <begin position="28"/>
        <end position="50"/>
    </location>
</feature>
<keyword evidence="6" id="KW-0653">Protein transport</keyword>
<accession>A0ABU9D9Y1</accession>
<evidence type="ECO:0000256" key="9">
    <source>
        <dbReference type="SAM" id="Phobius"/>
    </source>
</evidence>
<protein>
    <submittedName>
        <fullName evidence="11">Type II secretion system protein N</fullName>
    </submittedName>
</protein>